<evidence type="ECO:0000313" key="4">
    <source>
        <dbReference type="Proteomes" id="UP001189429"/>
    </source>
</evidence>
<reference evidence="3" key="1">
    <citation type="submission" date="2023-10" db="EMBL/GenBank/DDBJ databases">
        <authorList>
            <person name="Chen Y."/>
            <person name="Shah S."/>
            <person name="Dougan E. K."/>
            <person name="Thang M."/>
            <person name="Chan C."/>
        </authorList>
    </citation>
    <scope>NUCLEOTIDE SEQUENCE [LARGE SCALE GENOMIC DNA]</scope>
</reference>
<proteinExistence type="predicted"/>
<feature type="signal peptide" evidence="2">
    <location>
        <begin position="1"/>
        <end position="25"/>
    </location>
</feature>
<gene>
    <name evidence="3" type="ORF">PCOR1329_LOCUS48353</name>
</gene>
<evidence type="ECO:0000256" key="2">
    <source>
        <dbReference type="SAM" id="SignalP"/>
    </source>
</evidence>
<keyword evidence="4" id="KW-1185">Reference proteome</keyword>
<name>A0ABN9UID0_9DINO</name>
<evidence type="ECO:0000313" key="3">
    <source>
        <dbReference type="EMBL" id="CAK0858756.1"/>
    </source>
</evidence>
<keyword evidence="2" id="KW-0732">Signal</keyword>
<keyword evidence="1" id="KW-0812">Transmembrane</keyword>
<protein>
    <recommendedName>
        <fullName evidence="5">PSII 6.1 kDa protein</fullName>
    </recommendedName>
</protein>
<keyword evidence="1" id="KW-1133">Transmembrane helix</keyword>
<comment type="caution">
    <text evidence="3">The sequence shown here is derived from an EMBL/GenBank/DDBJ whole genome shotgun (WGS) entry which is preliminary data.</text>
</comment>
<dbReference type="EMBL" id="CAUYUJ010015837">
    <property type="protein sequence ID" value="CAK0858756.1"/>
    <property type="molecule type" value="Genomic_DNA"/>
</dbReference>
<keyword evidence="1" id="KW-0472">Membrane</keyword>
<organism evidence="3 4">
    <name type="scientific">Prorocentrum cordatum</name>
    <dbReference type="NCBI Taxonomy" id="2364126"/>
    <lineage>
        <taxon>Eukaryota</taxon>
        <taxon>Sar</taxon>
        <taxon>Alveolata</taxon>
        <taxon>Dinophyceae</taxon>
        <taxon>Prorocentrales</taxon>
        <taxon>Prorocentraceae</taxon>
        <taxon>Prorocentrum</taxon>
    </lineage>
</organism>
<feature type="chain" id="PRO_5046885122" description="PSII 6.1 kDa protein" evidence="2">
    <location>
        <begin position="26"/>
        <end position="136"/>
    </location>
</feature>
<sequence>MRPASARRPGRSLAAAAATLAAAAAWCGGGPSAWLASAPQSRAGRWPVAPVGVARRSPSRSRGAAARASVGAEALAAAAAPAGEPGLPLAGSSLALAESLGVVPLVFWSLAALVAVLFLAGFLADSEDGPSSDGKK</sequence>
<dbReference type="Proteomes" id="UP001189429">
    <property type="component" value="Unassembled WGS sequence"/>
</dbReference>
<evidence type="ECO:0008006" key="5">
    <source>
        <dbReference type="Google" id="ProtNLM"/>
    </source>
</evidence>
<evidence type="ECO:0000256" key="1">
    <source>
        <dbReference type="SAM" id="Phobius"/>
    </source>
</evidence>
<accession>A0ABN9UID0</accession>
<feature type="transmembrane region" description="Helical" evidence="1">
    <location>
        <begin position="105"/>
        <end position="124"/>
    </location>
</feature>